<dbReference type="SUPFAM" id="SSF51395">
    <property type="entry name" value="FMN-linked oxidoreductases"/>
    <property type="match status" value="1"/>
</dbReference>
<evidence type="ECO:0000256" key="6">
    <source>
        <dbReference type="ARBA" id="ARBA00023002"/>
    </source>
</evidence>
<keyword evidence="2" id="KW-0285">Flavoprotein</keyword>
<keyword evidence="3" id="KW-0288">FMN</keyword>
<protein>
    <submittedName>
        <fullName evidence="9">Putative tRNA-dihydrouridine synthase</fullName>
        <ecNumber evidence="9">1.-.-.-</ecNumber>
    </submittedName>
</protein>
<dbReference type="InterPro" id="IPR004652">
    <property type="entry name" value="DusB-like"/>
</dbReference>
<accession>A0A2S9XBR6</accession>
<dbReference type="PANTHER" id="PTHR45846">
    <property type="entry name" value="TRNA-DIHYDROURIDINE(47) SYNTHASE [NAD(P)(+)]-LIKE"/>
    <property type="match status" value="1"/>
</dbReference>
<dbReference type="InterPro" id="IPR024036">
    <property type="entry name" value="tRNA-dHydroUridine_Synthase_C"/>
</dbReference>
<evidence type="ECO:0000256" key="3">
    <source>
        <dbReference type="ARBA" id="ARBA00022643"/>
    </source>
</evidence>
<proteinExistence type="predicted"/>
<dbReference type="AlphaFoldDB" id="A0A2S9XBR6"/>
<keyword evidence="10" id="KW-1185">Reference proteome</keyword>
<dbReference type="GO" id="GO:0050660">
    <property type="term" value="F:flavin adenine dinucleotide binding"/>
    <property type="evidence" value="ECO:0007669"/>
    <property type="project" value="InterPro"/>
</dbReference>
<dbReference type="Proteomes" id="UP000237968">
    <property type="component" value="Unassembled WGS sequence"/>
</dbReference>
<reference evidence="9 10" key="1">
    <citation type="submission" date="2018-03" db="EMBL/GenBank/DDBJ databases">
        <title>Draft Genome Sequences of the Obligatory Marine Myxobacteria Enhygromyxa salina SWB005.</title>
        <authorList>
            <person name="Poehlein A."/>
            <person name="Moghaddam J.A."/>
            <person name="Harms H."/>
            <person name="Alanjari M."/>
            <person name="Koenig G.M."/>
            <person name="Daniel R."/>
            <person name="Schaeberle T.F."/>
        </authorList>
    </citation>
    <scope>NUCLEOTIDE SEQUENCE [LARGE SCALE GENOMIC DNA]</scope>
    <source>
        <strain evidence="9 10">SWB005</strain>
    </source>
</reference>
<dbReference type="NCBIfam" id="TIGR00737">
    <property type="entry name" value="nifR3_yhdG"/>
    <property type="match status" value="1"/>
</dbReference>
<evidence type="ECO:0000313" key="10">
    <source>
        <dbReference type="Proteomes" id="UP000237968"/>
    </source>
</evidence>
<dbReference type="Gene3D" id="3.20.20.70">
    <property type="entry name" value="Aldolase class I"/>
    <property type="match status" value="1"/>
</dbReference>
<dbReference type="EMBL" id="PVNK01000293">
    <property type="protein sequence ID" value="PRP90131.1"/>
    <property type="molecule type" value="Genomic_DNA"/>
</dbReference>
<dbReference type="InterPro" id="IPR035587">
    <property type="entry name" value="DUS-like_FMN-bd"/>
</dbReference>
<comment type="cofactor">
    <cofactor evidence="1">
        <name>FMN</name>
        <dbReference type="ChEBI" id="CHEBI:58210"/>
    </cofactor>
</comment>
<evidence type="ECO:0000313" key="9">
    <source>
        <dbReference type="EMBL" id="PRP90131.1"/>
    </source>
</evidence>
<comment type="caution">
    <text evidence="9">The sequence shown here is derived from an EMBL/GenBank/DDBJ whole genome shotgun (WGS) entry which is preliminary data.</text>
</comment>
<dbReference type="RefSeq" id="WP_219906912.1">
    <property type="nucleotide sequence ID" value="NZ_PVNK01000293.1"/>
</dbReference>
<keyword evidence="6 9" id="KW-0560">Oxidoreductase</keyword>
<evidence type="ECO:0000256" key="7">
    <source>
        <dbReference type="SAM" id="MobiDB-lite"/>
    </source>
</evidence>
<dbReference type="GO" id="GO:0017150">
    <property type="term" value="F:tRNA dihydrouridine synthase activity"/>
    <property type="evidence" value="ECO:0007669"/>
    <property type="project" value="InterPro"/>
</dbReference>
<evidence type="ECO:0000256" key="2">
    <source>
        <dbReference type="ARBA" id="ARBA00022630"/>
    </source>
</evidence>
<evidence type="ECO:0000256" key="1">
    <source>
        <dbReference type="ARBA" id="ARBA00001917"/>
    </source>
</evidence>
<dbReference type="InterPro" id="IPR013785">
    <property type="entry name" value="Aldolase_TIM"/>
</dbReference>
<feature type="domain" description="DUS-like FMN-binding" evidence="8">
    <location>
        <begin position="21"/>
        <end position="353"/>
    </location>
</feature>
<dbReference type="PANTHER" id="PTHR45846:SF1">
    <property type="entry name" value="TRNA-DIHYDROURIDINE(47) SYNTHASE [NAD(P)(+)]-LIKE"/>
    <property type="match status" value="1"/>
</dbReference>
<evidence type="ECO:0000256" key="4">
    <source>
        <dbReference type="ARBA" id="ARBA00022694"/>
    </source>
</evidence>
<organism evidence="9 10">
    <name type="scientific">Enhygromyxa salina</name>
    <dbReference type="NCBI Taxonomy" id="215803"/>
    <lineage>
        <taxon>Bacteria</taxon>
        <taxon>Pseudomonadati</taxon>
        <taxon>Myxococcota</taxon>
        <taxon>Polyangia</taxon>
        <taxon>Nannocystales</taxon>
        <taxon>Nannocystaceae</taxon>
        <taxon>Enhygromyxa</taxon>
    </lineage>
</organism>
<keyword evidence="5" id="KW-0521">NADP</keyword>
<evidence type="ECO:0000259" key="8">
    <source>
        <dbReference type="Pfam" id="PF01207"/>
    </source>
</evidence>
<dbReference type="Pfam" id="PF01207">
    <property type="entry name" value="Dus"/>
    <property type="match status" value="1"/>
</dbReference>
<name>A0A2S9XBR6_9BACT</name>
<dbReference type="Gene3D" id="1.10.1200.80">
    <property type="entry name" value="Putative flavin oxidoreducatase, domain 2"/>
    <property type="match status" value="1"/>
</dbReference>
<evidence type="ECO:0000256" key="5">
    <source>
        <dbReference type="ARBA" id="ARBA00022857"/>
    </source>
</evidence>
<dbReference type="CDD" id="cd02801">
    <property type="entry name" value="DUS_like_FMN"/>
    <property type="match status" value="1"/>
</dbReference>
<dbReference type="InterPro" id="IPR018517">
    <property type="entry name" value="tRNA_hU_synthase_CS"/>
</dbReference>
<sequence>MAQSPKPVRLGAIELWPPVVLAPMAGVTDYPFRALCRRFAAEAFARTGGPDTATPGQTPGLFVSEMITARPLVEGNRKTLRLASFGPDESPRSLQLYGVDPYHVGEAVKRLVGEGSIDHLDMNFGCPVPKVTRRGGGSAIPAKPKLLAKIVRAAVGAAGEIPVTIKFRKGIDDRLLTFRDAGRVGQDEGCAAVGLHARTAAQFYEDGADWDAIAELVDLLTIPVFGNGDIWEADDARRMMRETGCAGVIIGRGCLGRPWLFAELVELLCGRQPGAPPRFGVVAAIMREHAGAMVAWSGREGSERGRAGLSVEQGALRAFRKHASWYTKGFRGSTALRERLMHVETLAELDELLASCDPDEPFPDHALRAVRGKRGRLRKVVLPAGYRDELDDDRPPAADAEQLSSGG</sequence>
<keyword evidence="4" id="KW-0819">tRNA processing</keyword>
<dbReference type="EC" id="1.-.-.-" evidence="9"/>
<gene>
    <name evidence="9" type="primary">dus_2</name>
    <name evidence="9" type="ORF">ENSA5_67490</name>
</gene>
<dbReference type="GO" id="GO:0003723">
    <property type="term" value="F:RNA binding"/>
    <property type="evidence" value="ECO:0007669"/>
    <property type="project" value="TreeGrafter"/>
</dbReference>
<dbReference type="PROSITE" id="PS01136">
    <property type="entry name" value="UPF0034"/>
    <property type="match status" value="1"/>
</dbReference>
<feature type="region of interest" description="Disordered" evidence="7">
    <location>
        <begin position="387"/>
        <end position="407"/>
    </location>
</feature>